<dbReference type="EMBL" id="KV425941">
    <property type="protein sequence ID" value="KZV96561.1"/>
    <property type="molecule type" value="Genomic_DNA"/>
</dbReference>
<dbReference type="PROSITE" id="PS50011">
    <property type="entry name" value="PROTEIN_KINASE_DOM"/>
    <property type="match status" value="1"/>
</dbReference>
<dbReference type="GO" id="GO:0005085">
    <property type="term" value="F:guanyl-nucleotide exchange factor activity"/>
    <property type="evidence" value="ECO:0007669"/>
    <property type="project" value="InterPro"/>
</dbReference>
<dbReference type="Pfam" id="PF07714">
    <property type="entry name" value="PK_Tyr_Ser-Thr"/>
    <property type="match status" value="1"/>
</dbReference>
<dbReference type="Pfam" id="PF00621">
    <property type="entry name" value="RhoGEF"/>
    <property type="match status" value="1"/>
</dbReference>
<dbReference type="AlphaFoldDB" id="A0A165KM15"/>
<dbReference type="Gene3D" id="2.30.29.30">
    <property type="entry name" value="Pleckstrin-homology domain (PH domain)/Phosphotyrosine-binding domain (PTB)"/>
    <property type="match status" value="1"/>
</dbReference>
<evidence type="ECO:0000259" key="2">
    <source>
        <dbReference type="PROSITE" id="PS50010"/>
    </source>
</evidence>
<dbReference type="OrthoDB" id="660555at2759"/>
<name>A0A165KM15_EXIGL</name>
<accession>A0A165KM15</accession>
<dbReference type="InterPro" id="IPR001245">
    <property type="entry name" value="Ser-Thr/Tyr_kinase_cat_dom"/>
</dbReference>
<organism evidence="4 5">
    <name type="scientific">Exidia glandulosa HHB12029</name>
    <dbReference type="NCBI Taxonomy" id="1314781"/>
    <lineage>
        <taxon>Eukaryota</taxon>
        <taxon>Fungi</taxon>
        <taxon>Dikarya</taxon>
        <taxon>Basidiomycota</taxon>
        <taxon>Agaricomycotina</taxon>
        <taxon>Agaricomycetes</taxon>
        <taxon>Auriculariales</taxon>
        <taxon>Exidiaceae</taxon>
        <taxon>Exidia</taxon>
    </lineage>
</organism>
<dbReference type="Gene3D" id="1.10.510.10">
    <property type="entry name" value="Transferase(Phosphotransferase) domain 1"/>
    <property type="match status" value="1"/>
</dbReference>
<protein>
    <submittedName>
        <fullName evidence="4">Dbl homology domain-containing protein</fullName>
    </submittedName>
</protein>
<feature type="domain" description="Protein kinase" evidence="3">
    <location>
        <begin position="1"/>
        <end position="91"/>
    </location>
</feature>
<dbReference type="InterPro" id="IPR035899">
    <property type="entry name" value="DBL_dom_sf"/>
</dbReference>
<dbReference type="Gene3D" id="1.20.900.10">
    <property type="entry name" value="Dbl homology (DH) domain"/>
    <property type="match status" value="1"/>
</dbReference>
<dbReference type="PANTHER" id="PTHR12673:SF270">
    <property type="entry name" value="FYVE-TYPE DOMAIN-CONTAINING PROTEIN"/>
    <property type="match status" value="1"/>
</dbReference>
<dbReference type="GO" id="GO:0005524">
    <property type="term" value="F:ATP binding"/>
    <property type="evidence" value="ECO:0007669"/>
    <property type="project" value="InterPro"/>
</dbReference>
<proteinExistence type="predicted"/>
<evidence type="ECO:0000256" key="1">
    <source>
        <dbReference type="SAM" id="MobiDB-lite"/>
    </source>
</evidence>
<evidence type="ECO:0000259" key="3">
    <source>
        <dbReference type="PROSITE" id="PS50011"/>
    </source>
</evidence>
<dbReference type="Proteomes" id="UP000077266">
    <property type="component" value="Unassembled WGS sequence"/>
</dbReference>
<dbReference type="PANTHER" id="PTHR12673">
    <property type="entry name" value="FACIOGENITAL DYSPLASIA PROTEIN"/>
    <property type="match status" value="1"/>
</dbReference>
<reference evidence="4 5" key="1">
    <citation type="journal article" date="2016" name="Mol. Biol. Evol.">
        <title>Comparative Genomics of Early-Diverging Mushroom-Forming Fungi Provides Insights into the Origins of Lignocellulose Decay Capabilities.</title>
        <authorList>
            <person name="Nagy L.G."/>
            <person name="Riley R."/>
            <person name="Tritt A."/>
            <person name="Adam C."/>
            <person name="Daum C."/>
            <person name="Floudas D."/>
            <person name="Sun H."/>
            <person name="Yadav J.S."/>
            <person name="Pangilinan J."/>
            <person name="Larsson K.H."/>
            <person name="Matsuura K."/>
            <person name="Barry K."/>
            <person name="Labutti K."/>
            <person name="Kuo R."/>
            <person name="Ohm R.A."/>
            <person name="Bhattacharya S.S."/>
            <person name="Shirouzu T."/>
            <person name="Yoshinaga Y."/>
            <person name="Martin F.M."/>
            <person name="Grigoriev I.V."/>
            <person name="Hibbett D.S."/>
        </authorList>
    </citation>
    <scope>NUCLEOTIDE SEQUENCE [LARGE SCALE GENOMIC DNA]</scope>
    <source>
        <strain evidence="4 5">HHB12029</strain>
    </source>
</reference>
<dbReference type="PROSITE" id="PS50010">
    <property type="entry name" value="DH_2"/>
    <property type="match status" value="1"/>
</dbReference>
<dbReference type="SUPFAM" id="SSF56112">
    <property type="entry name" value="Protein kinase-like (PK-like)"/>
    <property type="match status" value="1"/>
</dbReference>
<dbReference type="InterPro" id="IPR011009">
    <property type="entry name" value="Kinase-like_dom_sf"/>
</dbReference>
<dbReference type="STRING" id="1314781.A0A165KM15"/>
<feature type="region of interest" description="Disordered" evidence="1">
    <location>
        <begin position="109"/>
        <end position="133"/>
    </location>
</feature>
<feature type="domain" description="DH" evidence="2">
    <location>
        <begin position="137"/>
        <end position="371"/>
    </location>
</feature>
<dbReference type="InterPro" id="IPR000219">
    <property type="entry name" value="DH_dom"/>
</dbReference>
<dbReference type="CDD" id="cd00821">
    <property type="entry name" value="PH"/>
    <property type="match status" value="1"/>
</dbReference>
<dbReference type="SUPFAM" id="SSF50729">
    <property type="entry name" value="PH domain-like"/>
    <property type="match status" value="1"/>
</dbReference>
<evidence type="ECO:0000313" key="5">
    <source>
        <dbReference type="Proteomes" id="UP000077266"/>
    </source>
</evidence>
<dbReference type="SMART" id="SM00325">
    <property type="entry name" value="RhoGEF"/>
    <property type="match status" value="1"/>
</dbReference>
<dbReference type="GO" id="GO:0005737">
    <property type="term" value="C:cytoplasm"/>
    <property type="evidence" value="ECO:0007669"/>
    <property type="project" value="TreeGrafter"/>
</dbReference>
<dbReference type="GO" id="GO:0004672">
    <property type="term" value="F:protein kinase activity"/>
    <property type="evidence" value="ECO:0007669"/>
    <property type="project" value="InterPro"/>
</dbReference>
<sequence>MAPELLEDDACTTTATDVWAYACVMIEICSGTRPYSEKASDQAVVLALARGEPPARPIGLSDACWSLALRCLAPIPVQRLSAEHIVTDPLFDGIPAEDAAFMSVEDPAFSTTRPRHPQGENVPGSVDMKERQDDHPRRTMIVREIVETERVYVSRLREVVDIYIKPAAASITNISSAFTSETTVPDFDRRIVFGVLERIYDLHRDTVLPALEAAVLPLFSSMDPSPGVSAVAAVKIAEVFASRSLNFMKLYSQYMSNFDNASRRVGEWTSRSSFNVQFVSTSAETLPPASPLSSVEQKRIRKYLKRCRTHPRHSALSLEGYLILPVQRIPRYRALLDMLVQAAAPLPNKETDVLDIAVFEIEELSQHISEVRRTSESRAKLVQWQHRIRGEFLAPLVQPDRRLLLDGRLILTRVERVSVSDALQPVHPDDDQTRSVILDLTPRFLVMILCNDILVLCKDQSGRRDPKSHLALCAAFCLSGTQSLLYPATVERNNVLCIVHSEATLYFDASSSSEAMTWCEAVNTTLTLNL</sequence>
<dbReference type="InterPro" id="IPR051092">
    <property type="entry name" value="FYVE_RhoGEF_PH"/>
</dbReference>
<dbReference type="InParanoid" id="A0A165KM15"/>
<gene>
    <name evidence="4" type="ORF">EXIGLDRAFT_421110</name>
</gene>
<dbReference type="InterPro" id="IPR011993">
    <property type="entry name" value="PH-like_dom_sf"/>
</dbReference>
<dbReference type="SUPFAM" id="SSF48065">
    <property type="entry name" value="DBL homology domain (DH-domain)"/>
    <property type="match status" value="1"/>
</dbReference>
<dbReference type="InterPro" id="IPR000719">
    <property type="entry name" value="Prot_kinase_dom"/>
</dbReference>
<evidence type="ECO:0000313" key="4">
    <source>
        <dbReference type="EMBL" id="KZV96561.1"/>
    </source>
</evidence>
<keyword evidence="5" id="KW-1185">Reference proteome</keyword>